<dbReference type="RefSeq" id="WP_143535723.1">
    <property type="nucleotide sequence ID" value="NZ_FWFZ01000076.1"/>
</dbReference>
<dbReference type="InterPro" id="IPR029058">
    <property type="entry name" value="AB_hydrolase_fold"/>
</dbReference>
<dbReference type="InterPro" id="IPR002921">
    <property type="entry name" value="Fungal_lipase-type"/>
</dbReference>
<dbReference type="GO" id="GO:0005509">
    <property type="term" value="F:calcium ion binding"/>
    <property type="evidence" value="ECO:0007669"/>
    <property type="project" value="InterPro"/>
</dbReference>
<dbReference type="Gene3D" id="2.150.10.10">
    <property type="entry name" value="Serralysin-like metalloprotease, C-terminal"/>
    <property type="match status" value="2"/>
</dbReference>
<evidence type="ECO:0000259" key="2">
    <source>
        <dbReference type="Pfam" id="PF01764"/>
    </source>
</evidence>
<accession>A0A1Y5U6Q3</accession>
<dbReference type="InterPro" id="IPR001343">
    <property type="entry name" value="Hemolysn_Ca-bd"/>
</dbReference>
<dbReference type="SUPFAM" id="SSF82171">
    <property type="entry name" value="DPP6 N-terminal domain-like"/>
    <property type="match status" value="1"/>
</dbReference>
<dbReference type="InterPro" id="IPR018511">
    <property type="entry name" value="Hemolysin-typ_Ca-bd_CS"/>
</dbReference>
<evidence type="ECO:0000313" key="3">
    <source>
        <dbReference type="EMBL" id="SLN77970.1"/>
    </source>
</evidence>
<dbReference type="InterPro" id="IPR011042">
    <property type="entry name" value="6-blade_b-propeller_TolB-like"/>
</dbReference>
<dbReference type="CDD" id="cd11304">
    <property type="entry name" value="Cadherin_repeat"/>
    <property type="match status" value="1"/>
</dbReference>
<evidence type="ECO:0000256" key="1">
    <source>
        <dbReference type="SAM" id="MobiDB-lite"/>
    </source>
</evidence>
<dbReference type="PANTHER" id="PTHR36842">
    <property type="entry name" value="PROTEIN TOLB HOMOLOG"/>
    <property type="match status" value="1"/>
</dbReference>
<dbReference type="SUPFAM" id="SSF51120">
    <property type="entry name" value="beta-Roll"/>
    <property type="match status" value="1"/>
</dbReference>
<proteinExistence type="predicted"/>
<sequence>MTTEFSIERVSVSSAGEQGNLSSYDGRVSADGRFVLFYSLASNLAGGDTGGWVELFVRDLQAGTTERVNVSSSGEQANDGASYVQISADGRYVLFKSVASNLVDDDTNGWADFFVRDLQARTTERVNVSSTGEQANDYSSQAELSADGRYVVFGSGASNLVEGDTNLTSDIFVRDLNAGTTERINVSSSGEQANYYSSDGSLSADGRIVLFHSSASNLVDGDTNGTEDFFVRDLQAGTTERVTVSSNGEQANRSSYSGQISAEGRHVLFSSPASNLVDGHTNVTHDIFVRDLNAGTTEQVNVSSTGEQANYYTDDATLSTDGRFVIFFSGASNLVEEDTYSVGDIFIRDLQTGTTEQVTVSSSGEHANNYASDGSLSADGRYVLFTSTATNLVEGDTNSKADVFVHQLQTGTTARVNVSHSGEQANDEAANAQISADGKYVLFQSQASNLVDGDTNGAMDLFRVTNPLWERPEPLNQAPTDIDLSNQTITTAFDRGQIVGVLSATDPDVGDTFTYALANPNDNFWIDGDRLKVSDNAIDAGGLIAGATQAVDIRVTDSQGNTYTEPFTITIDAPPLGDPPSSGLLEWLSRQVVYGRGVDYDRISPRGQDLMQIDVGMELRFPTDNAPTGYSLAKLWSVGAFAAMGFEGDDLQPILVLRGTASLADWIANADPTGVAQTEFLSVWNDDSSGLKAWVEAKAPEGLHLAGHSQGGAQAQLVAAKTSQAGVSISSVLTFNSAGISNEALSWLDESKLGEVEHRVSAGDIVSLAGEQFLPGRVWIYDLDTVDSSKFYLPWQHLAAAHSDQWSRDDLYESKFQVKDNPLTEEDESTPSLRIGEQPLLRDLLTADELDSPDFTHLIRQDGVDKEYAAFVVSTVTLASSLAGLARYFTSASPVAAASTILKVGGKIGAALSTRADAEEFRQETGQFLEAMFFLWDLGVDAVEAVNEAVVAAWEAGVQAVENVIFLTGLVAEQVKEWGVEIWDSISSWTARHWEAAKEWTAEKWEQVIDDGVELIDQIAENGPSSIRMVANVSVSDPLLPFKALFAVKDRLGDLLRDDNVSGGGETEHWRLGQGDDSLNPGGGLDEVRFGSGSDTLFGQPGDLDGATLLDFTDEDLIRIQNIGIGRDQARITKGSAIIDLDTDDDGKFDTTITIKGEIDASKVEFEKDGADTIIRTKGSSIGIVEVGSELDDKVPGSPGNDSIRGGTGNDTLEGMSGSDTLDGEDGNDRLEGSSENDTLAGGNGNDHLDGGNDDDLLDGGADDDALYGGAGVRRQIIWDA</sequence>
<dbReference type="Pfam" id="PF01764">
    <property type="entry name" value="Lipase_3"/>
    <property type="match status" value="1"/>
</dbReference>
<organism evidence="3 4">
    <name type="scientific">Roseisalinus antarcticus</name>
    <dbReference type="NCBI Taxonomy" id="254357"/>
    <lineage>
        <taxon>Bacteria</taxon>
        <taxon>Pseudomonadati</taxon>
        <taxon>Pseudomonadota</taxon>
        <taxon>Alphaproteobacteria</taxon>
        <taxon>Rhodobacterales</taxon>
        <taxon>Roseobacteraceae</taxon>
        <taxon>Roseisalinus</taxon>
    </lineage>
</organism>
<dbReference type="PROSITE" id="PS00330">
    <property type="entry name" value="HEMOLYSIN_CALCIUM"/>
    <property type="match status" value="1"/>
</dbReference>
<gene>
    <name evidence="3" type="primary">lktA</name>
    <name evidence="3" type="ORF">ROA7023_04615</name>
</gene>
<feature type="region of interest" description="Disordered" evidence="1">
    <location>
        <begin position="1189"/>
        <end position="1257"/>
    </location>
</feature>
<dbReference type="OrthoDB" id="8479154at2"/>
<feature type="domain" description="Fungal lipase-type" evidence="2">
    <location>
        <begin position="657"/>
        <end position="766"/>
    </location>
</feature>
<dbReference type="EMBL" id="FWFZ01000076">
    <property type="protein sequence ID" value="SLN77970.1"/>
    <property type="molecule type" value="Genomic_DNA"/>
</dbReference>
<reference evidence="3 4" key="1">
    <citation type="submission" date="2017-03" db="EMBL/GenBank/DDBJ databases">
        <authorList>
            <person name="Afonso C.L."/>
            <person name="Miller P.J."/>
            <person name="Scott M.A."/>
            <person name="Spackman E."/>
            <person name="Goraichik I."/>
            <person name="Dimitrov K.M."/>
            <person name="Suarez D.L."/>
            <person name="Swayne D.E."/>
        </authorList>
    </citation>
    <scope>NUCLEOTIDE SEQUENCE [LARGE SCALE GENOMIC DNA]</scope>
    <source>
        <strain evidence="3 4">CECT 7023</strain>
    </source>
</reference>
<name>A0A1Y5U6Q3_9RHOB</name>
<dbReference type="InterPro" id="IPR011049">
    <property type="entry name" value="Serralysin-like_metalloprot_C"/>
</dbReference>
<keyword evidence="4" id="KW-1185">Reference proteome</keyword>
<dbReference type="Proteomes" id="UP000193900">
    <property type="component" value="Unassembled WGS sequence"/>
</dbReference>
<protein>
    <submittedName>
        <fullName evidence="3">Leukotoxin</fullName>
    </submittedName>
</protein>
<dbReference type="SUPFAM" id="SSF53474">
    <property type="entry name" value="alpha/beta-Hydrolases"/>
    <property type="match status" value="1"/>
</dbReference>
<evidence type="ECO:0000313" key="4">
    <source>
        <dbReference type="Proteomes" id="UP000193900"/>
    </source>
</evidence>
<dbReference type="Gene3D" id="2.120.10.30">
    <property type="entry name" value="TolB, C-terminal domain"/>
    <property type="match status" value="2"/>
</dbReference>
<dbReference type="Pfam" id="PF00353">
    <property type="entry name" value="HemolysinCabind"/>
    <property type="match status" value="2"/>
</dbReference>
<dbReference type="Gene3D" id="3.40.50.1820">
    <property type="entry name" value="alpha/beta hydrolase"/>
    <property type="match status" value="1"/>
</dbReference>
<dbReference type="GO" id="GO:0006629">
    <property type="term" value="P:lipid metabolic process"/>
    <property type="evidence" value="ECO:0007669"/>
    <property type="project" value="InterPro"/>
</dbReference>